<feature type="transmembrane region" description="Helical" evidence="2">
    <location>
        <begin position="166"/>
        <end position="187"/>
    </location>
</feature>
<keyword evidence="2" id="KW-1133">Transmembrane helix</keyword>
<sequence>MATVNHTFKFEKKFKVKGTADLTPSLDVKLDCAFPLDGTEVALAKKIEKNFAKQYEKLIIGQLAHFEKWLKEKQQKIDEAKALHKAIKKMTPKTEGDFKKLGGELNKLDKLNSYVAALEDDFEDLSKNWAQNVIDQQAEIAIMLAKKQAGAKLLKDKKTRMVLGKVIKGVLIVSAIAVGVVALVASAGTAAPLVLGLGIAAASLSGLGGLIGFAKTVARDNDLEQKVIKNVESDLKQISSALDPLGSSSIGKHVLELETIVKQRNSELATLKMELKKTIVMLDSQIKAGRDLAADKSVQELFNNKEFQKRAAEFANLRKEAAGIGKKIEKASSVAAKGDRLCKELREFGVKIDEFSKYYKSSSVGGNLKSYFSNVDGYVDLAKSLGAFRPGASLAG</sequence>
<dbReference type="EMBL" id="JASMWN010000011">
    <property type="protein sequence ID" value="MDU9005041.1"/>
    <property type="molecule type" value="Genomic_DNA"/>
</dbReference>
<gene>
    <name evidence="3" type="ORF">QO231_14405</name>
</gene>
<proteinExistence type="predicted"/>
<evidence type="ECO:0000256" key="2">
    <source>
        <dbReference type="SAM" id="Phobius"/>
    </source>
</evidence>
<feature type="coiled-coil region" evidence="1">
    <location>
        <begin position="70"/>
        <end position="128"/>
    </location>
</feature>
<dbReference type="Proteomes" id="UP001255416">
    <property type="component" value="Unassembled WGS sequence"/>
</dbReference>
<keyword evidence="2" id="KW-0812">Transmembrane</keyword>
<dbReference type="RefSeq" id="WP_316777670.1">
    <property type="nucleotide sequence ID" value="NZ_JASMWN010000011.1"/>
</dbReference>
<reference evidence="4" key="1">
    <citation type="submission" date="2023-05" db="EMBL/GenBank/DDBJ databases">
        <title>Sedimentitalea sp. nov. JM2-8.</title>
        <authorList>
            <person name="Huang J."/>
        </authorList>
    </citation>
    <scope>NUCLEOTIDE SEQUENCE [LARGE SCALE GENOMIC DNA]</scope>
    <source>
        <strain evidence="4">KHS03</strain>
    </source>
</reference>
<keyword evidence="4" id="KW-1185">Reference proteome</keyword>
<accession>A0ABU3VFT6</accession>
<evidence type="ECO:0000313" key="3">
    <source>
        <dbReference type="EMBL" id="MDU9005041.1"/>
    </source>
</evidence>
<protein>
    <submittedName>
        <fullName evidence="3">Uncharacterized protein</fullName>
    </submittedName>
</protein>
<keyword evidence="1" id="KW-0175">Coiled coil</keyword>
<feature type="transmembrane region" description="Helical" evidence="2">
    <location>
        <begin position="193"/>
        <end position="214"/>
    </location>
</feature>
<organism evidence="3 4">
    <name type="scientific">Sedimentitalea todarodis</name>
    <dbReference type="NCBI Taxonomy" id="1631240"/>
    <lineage>
        <taxon>Bacteria</taxon>
        <taxon>Pseudomonadati</taxon>
        <taxon>Pseudomonadota</taxon>
        <taxon>Alphaproteobacteria</taxon>
        <taxon>Rhodobacterales</taxon>
        <taxon>Paracoccaceae</taxon>
        <taxon>Sedimentitalea</taxon>
    </lineage>
</organism>
<keyword evidence="2" id="KW-0472">Membrane</keyword>
<evidence type="ECO:0000256" key="1">
    <source>
        <dbReference type="SAM" id="Coils"/>
    </source>
</evidence>
<name>A0ABU3VFT6_9RHOB</name>
<comment type="caution">
    <text evidence="3">The sequence shown here is derived from an EMBL/GenBank/DDBJ whole genome shotgun (WGS) entry which is preliminary data.</text>
</comment>
<evidence type="ECO:0000313" key="4">
    <source>
        <dbReference type="Proteomes" id="UP001255416"/>
    </source>
</evidence>